<evidence type="ECO:0000313" key="2">
    <source>
        <dbReference type="RefSeq" id="XP_075075904.1"/>
    </source>
</evidence>
<dbReference type="Proteomes" id="UP000790787">
    <property type="component" value="Chromosome 8"/>
</dbReference>
<dbReference type="RefSeq" id="XP_075075904.1">
    <property type="nucleotide sequence ID" value="XM_075219803.1"/>
</dbReference>
<gene>
    <name evidence="2" type="primary">LOC142162832</name>
</gene>
<sequence length="214" mass="24568">MAWNMKSLEQSLRNMQGLSGQKSVSYSDPYIFSHVHLPAGFKMPKFEKYNGHGDPVAHLKRYCNQLRGAGGKEELLMAYFAESLTGIASEWYTHQEITHWHVWDDMARDFACQFHYNVDIAPDRNALSNLKKKTAESFREYDVKWREQAARVKPPMDEIEMVTVFLQAQEVDYFQNMMSALGKSFAKAIKIGEMVENSLKTGRILSHSAFKATS</sequence>
<evidence type="ECO:0000313" key="1">
    <source>
        <dbReference type="Proteomes" id="UP000790787"/>
    </source>
</evidence>
<name>A0AC58RT41_TOBAC</name>
<accession>A0AC58RT41</accession>
<protein>
    <submittedName>
        <fullName evidence="2">Uncharacterized protein LOC142162832</fullName>
    </submittedName>
</protein>
<keyword evidence="1" id="KW-1185">Reference proteome</keyword>
<proteinExistence type="predicted"/>
<reference evidence="1" key="1">
    <citation type="journal article" date="2014" name="Nat. Commun.">
        <title>The tobacco genome sequence and its comparison with those of tomato and potato.</title>
        <authorList>
            <person name="Sierro N."/>
            <person name="Battey J.N."/>
            <person name="Ouadi S."/>
            <person name="Bakaher N."/>
            <person name="Bovet L."/>
            <person name="Willig A."/>
            <person name="Goepfert S."/>
            <person name="Peitsch M.C."/>
            <person name="Ivanov N.V."/>
        </authorList>
    </citation>
    <scope>NUCLEOTIDE SEQUENCE [LARGE SCALE GENOMIC DNA]</scope>
</reference>
<reference evidence="2" key="2">
    <citation type="submission" date="2025-08" db="UniProtKB">
        <authorList>
            <consortium name="RefSeq"/>
        </authorList>
    </citation>
    <scope>IDENTIFICATION</scope>
    <source>
        <tissue evidence="2">Leaf</tissue>
    </source>
</reference>
<organism evidence="1 2">
    <name type="scientific">Nicotiana tabacum</name>
    <name type="common">Common tobacco</name>
    <dbReference type="NCBI Taxonomy" id="4097"/>
    <lineage>
        <taxon>Eukaryota</taxon>
        <taxon>Viridiplantae</taxon>
        <taxon>Streptophyta</taxon>
        <taxon>Embryophyta</taxon>
        <taxon>Tracheophyta</taxon>
        <taxon>Spermatophyta</taxon>
        <taxon>Magnoliopsida</taxon>
        <taxon>eudicotyledons</taxon>
        <taxon>Gunneridae</taxon>
        <taxon>Pentapetalae</taxon>
        <taxon>asterids</taxon>
        <taxon>lamiids</taxon>
        <taxon>Solanales</taxon>
        <taxon>Solanaceae</taxon>
        <taxon>Nicotianoideae</taxon>
        <taxon>Nicotianeae</taxon>
        <taxon>Nicotiana</taxon>
    </lineage>
</organism>